<dbReference type="Pfam" id="PF02115">
    <property type="entry name" value="Rho_GDI"/>
    <property type="match status" value="1"/>
</dbReference>
<dbReference type="AlphaFoldDB" id="A0A2A6D0V7"/>
<comment type="subcellular location">
    <subcellularLocation>
        <location evidence="1">Cytoplasm</location>
    </subcellularLocation>
</comment>
<reference evidence="7" key="1">
    <citation type="journal article" date="2008" name="Nat. Genet.">
        <title>The Pristionchus pacificus genome provides a unique perspective on nematode lifestyle and parasitism.</title>
        <authorList>
            <person name="Dieterich C."/>
            <person name="Clifton S.W."/>
            <person name="Schuster L.N."/>
            <person name="Chinwalla A."/>
            <person name="Delehaunty K."/>
            <person name="Dinkelacker I."/>
            <person name="Fulton L."/>
            <person name="Fulton R."/>
            <person name="Godfrey J."/>
            <person name="Minx P."/>
            <person name="Mitreva M."/>
            <person name="Roeseler W."/>
            <person name="Tian H."/>
            <person name="Witte H."/>
            <person name="Yang S.P."/>
            <person name="Wilson R.K."/>
            <person name="Sommer R.J."/>
        </authorList>
    </citation>
    <scope>NUCLEOTIDE SEQUENCE [LARGE SCALE GENOMIC DNA]</scope>
    <source>
        <strain evidence="7">PS312</strain>
    </source>
</reference>
<evidence type="ECO:0000256" key="4">
    <source>
        <dbReference type="ARBA" id="ARBA00022490"/>
    </source>
</evidence>
<dbReference type="InterPro" id="IPR024792">
    <property type="entry name" value="RhoGDI_dom_sf"/>
</dbReference>
<proteinExistence type="inferred from homology"/>
<evidence type="ECO:0000256" key="3">
    <source>
        <dbReference type="ARBA" id="ARBA00022468"/>
    </source>
</evidence>
<feature type="region of interest" description="Disordered" evidence="5">
    <location>
        <begin position="1"/>
        <end position="23"/>
    </location>
</feature>
<organism evidence="6 7">
    <name type="scientific">Pristionchus pacificus</name>
    <name type="common">Parasitic nematode worm</name>
    <dbReference type="NCBI Taxonomy" id="54126"/>
    <lineage>
        <taxon>Eukaryota</taxon>
        <taxon>Metazoa</taxon>
        <taxon>Ecdysozoa</taxon>
        <taxon>Nematoda</taxon>
        <taxon>Chromadorea</taxon>
        <taxon>Rhabditida</taxon>
        <taxon>Rhabditina</taxon>
        <taxon>Diplogasteromorpha</taxon>
        <taxon>Diplogasteroidea</taxon>
        <taxon>Neodiplogasteridae</taxon>
        <taxon>Pristionchus</taxon>
    </lineage>
</organism>
<dbReference type="PANTHER" id="PTHR10980:SF3">
    <property type="entry name" value="LD16419P"/>
    <property type="match status" value="1"/>
</dbReference>
<keyword evidence="3" id="KW-0343">GTPase activation</keyword>
<keyword evidence="7" id="KW-1185">Reference proteome</keyword>
<reference evidence="6" key="2">
    <citation type="submission" date="2022-06" db="UniProtKB">
        <authorList>
            <consortium name="EnsemblMetazoa"/>
        </authorList>
    </citation>
    <scope>IDENTIFICATION</scope>
    <source>
        <strain evidence="6">PS312</strain>
    </source>
</reference>
<accession>A0A8R1YDZ8</accession>
<evidence type="ECO:0000313" key="6">
    <source>
        <dbReference type="EnsemblMetazoa" id="PPA18834.1"/>
    </source>
</evidence>
<evidence type="ECO:0000256" key="2">
    <source>
        <dbReference type="ARBA" id="ARBA00009758"/>
    </source>
</evidence>
<dbReference type="GO" id="GO:0005094">
    <property type="term" value="F:Rho GDP-dissociation inhibitor activity"/>
    <property type="evidence" value="ECO:0000318"/>
    <property type="project" value="GO_Central"/>
</dbReference>
<keyword evidence="4" id="KW-0963">Cytoplasm</keyword>
<dbReference type="OrthoDB" id="1683373at2759"/>
<protein>
    <submittedName>
        <fullName evidence="6">Rhi-1</fullName>
    </submittedName>
</protein>
<evidence type="ECO:0000313" key="7">
    <source>
        <dbReference type="Proteomes" id="UP000005239"/>
    </source>
</evidence>
<gene>
    <name evidence="6" type="primary">WBGene00108388</name>
</gene>
<dbReference type="EnsemblMetazoa" id="PPA18834.1">
    <property type="protein sequence ID" value="PPA18834.1"/>
    <property type="gene ID" value="WBGene00108388"/>
</dbReference>
<dbReference type="PANTHER" id="PTHR10980">
    <property type="entry name" value="RHO GDP-DISSOCIATION INHIBITOR"/>
    <property type="match status" value="1"/>
</dbReference>
<dbReference type="SUPFAM" id="SSF81296">
    <property type="entry name" value="E set domains"/>
    <property type="match status" value="1"/>
</dbReference>
<accession>A0A2A6D0V7</accession>
<dbReference type="PRINTS" id="PR00492">
    <property type="entry name" value="RHOGDI"/>
</dbReference>
<dbReference type="InterPro" id="IPR014756">
    <property type="entry name" value="Ig_E-set"/>
</dbReference>
<dbReference type="GO" id="GO:0007266">
    <property type="term" value="P:Rho protein signal transduction"/>
    <property type="evidence" value="ECO:0000318"/>
    <property type="project" value="GO_Central"/>
</dbReference>
<dbReference type="Gene3D" id="2.70.50.30">
    <property type="entry name" value="Coagulation Factor XIII, subunit A, domain 1"/>
    <property type="match status" value="1"/>
</dbReference>
<evidence type="ECO:0000256" key="5">
    <source>
        <dbReference type="SAM" id="MobiDB-lite"/>
    </source>
</evidence>
<dbReference type="GO" id="GO:0005096">
    <property type="term" value="F:GTPase activator activity"/>
    <property type="evidence" value="ECO:0007669"/>
    <property type="project" value="UniProtKB-KW"/>
</dbReference>
<evidence type="ECO:0000256" key="1">
    <source>
        <dbReference type="ARBA" id="ARBA00004496"/>
    </source>
</evidence>
<dbReference type="GO" id="GO:0005829">
    <property type="term" value="C:cytosol"/>
    <property type="evidence" value="ECO:0000318"/>
    <property type="project" value="GO_Central"/>
</dbReference>
<dbReference type="InterPro" id="IPR000406">
    <property type="entry name" value="Rho_GDI"/>
</dbReference>
<feature type="compositionally biased region" description="Basic and acidic residues" evidence="5">
    <location>
        <begin position="13"/>
        <end position="23"/>
    </location>
</feature>
<name>A0A2A6D0V7_PRIPA</name>
<sequence length="192" mass="22000">MSDDLSDVAADSSHYKPPEKKSIDEILKNTDGCDESLGKYKGFLLDATDPANMYDPEDPRSVILVNISLLVDTQPKISIDLNSTVRMDDIVFRIKEGAQYQLQLNFFVQREIVTGLKYIHKVYKHGIPVDKDSFMIGSYAPKKDLQRYATPPEDAPSGMINRGKYKVKSRITDDYGHDWLTWVWHLEIAKDW</sequence>
<dbReference type="Proteomes" id="UP000005239">
    <property type="component" value="Unassembled WGS sequence"/>
</dbReference>
<dbReference type="GO" id="GO:0016020">
    <property type="term" value="C:membrane"/>
    <property type="evidence" value="ECO:0000318"/>
    <property type="project" value="GO_Central"/>
</dbReference>
<comment type="similarity">
    <text evidence="2">Belongs to the Rho GDI family.</text>
</comment>
<dbReference type="FunFam" id="2.70.50.30:FF:000004">
    <property type="entry name" value="Rho GDP-dissociation inhibitor 1"/>
    <property type="match status" value="1"/>
</dbReference>